<dbReference type="InterPro" id="IPR009057">
    <property type="entry name" value="Homeodomain-like_sf"/>
</dbReference>
<gene>
    <name evidence="4" type="ORF">BON30_18480</name>
</gene>
<evidence type="ECO:0000259" key="3">
    <source>
        <dbReference type="PROSITE" id="PS01124"/>
    </source>
</evidence>
<dbReference type="PROSITE" id="PS01124">
    <property type="entry name" value="HTH_ARAC_FAMILY_2"/>
    <property type="match status" value="1"/>
</dbReference>
<evidence type="ECO:0000256" key="1">
    <source>
        <dbReference type="ARBA" id="ARBA00023015"/>
    </source>
</evidence>
<dbReference type="SUPFAM" id="SSF52317">
    <property type="entry name" value="Class I glutamine amidotransferase-like"/>
    <property type="match status" value="1"/>
</dbReference>
<dbReference type="InterPro" id="IPR018060">
    <property type="entry name" value="HTH_AraC"/>
</dbReference>
<reference evidence="5" key="1">
    <citation type="submission" date="2016-11" db="EMBL/GenBank/DDBJ databases">
        <authorList>
            <person name="Shukria A."/>
            <person name="Stevens D.C."/>
        </authorList>
    </citation>
    <scope>NUCLEOTIDE SEQUENCE [LARGE SCALE GENOMIC DNA]</scope>
    <source>
        <strain evidence="5">Cbfe23</strain>
    </source>
</reference>
<organism evidence="4 5">
    <name type="scientific">Cystobacter ferrugineus</name>
    <dbReference type="NCBI Taxonomy" id="83449"/>
    <lineage>
        <taxon>Bacteria</taxon>
        <taxon>Pseudomonadati</taxon>
        <taxon>Myxococcota</taxon>
        <taxon>Myxococcia</taxon>
        <taxon>Myxococcales</taxon>
        <taxon>Cystobacterineae</taxon>
        <taxon>Archangiaceae</taxon>
        <taxon>Cystobacter</taxon>
    </lineage>
</organism>
<dbReference type="InterPro" id="IPR029062">
    <property type="entry name" value="Class_I_gatase-like"/>
</dbReference>
<dbReference type="PANTHER" id="PTHR43130:SF3">
    <property type="entry name" value="HTH-TYPE TRANSCRIPTIONAL REGULATOR RV1931C"/>
    <property type="match status" value="1"/>
</dbReference>
<dbReference type="EMBL" id="MPIN01000004">
    <property type="protein sequence ID" value="OJH39484.1"/>
    <property type="molecule type" value="Genomic_DNA"/>
</dbReference>
<proteinExistence type="predicted"/>
<dbReference type="SMART" id="SM00342">
    <property type="entry name" value="HTH_ARAC"/>
    <property type="match status" value="1"/>
</dbReference>
<dbReference type="Pfam" id="PF12833">
    <property type="entry name" value="HTH_18"/>
    <property type="match status" value="1"/>
</dbReference>
<evidence type="ECO:0000256" key="2">
    <source>
        <dbReference type="ARBA" id="ARBA00023163"/>
    </source>
</evidence>
<comment type="caution">
    <text evidence="4">The sequence shown here is derived from an EMBL/GenBank/DDBJ whole genome shotgun (WGS) entry which is preliminary data.</text>
</comment>
<dbReference type="GO" id="GO:0043565">
    <property type="term" value="F:sequence-specific DNA binding"/>
    <property type="evidence" value="ECO:0007669"/>
    <property type="project" value="InterPro"/>
</dbReference>
<evidence type="ECO:0000313" key="4">
    <source>
        <dbReference type="EMBL" id="OJH39484.1"/>
    </source>
</evidence>
<dbReference type="AlphaFoldDB" id="A0A1L9BB39"/>
<dbReference type="STRING" id="83449.BON30_18480"/>
<dbReference type="PANTHER" id="PTHR43130">
    <property type="entry name" value="ARAC-FAMILY TRANSCRIPTIONAL REGULATOR"/>
    <property type="match status" value="1"/>
</dbReference>
<dbReference type="Proteomes" id="UP000182229">
    <property type="component" value="Unassembled WGS sequence"/>
</dbReference>
<evidence type="ECO:0000313" key="5">
    <source>
        <dbReference type="Proteomes" id="UP000182229"/>
    </source>
</evidence>
<dbReference type="Pfam" id="PF01965">
    <property type="entry name" value="DJ-1_PfpI"/>
    <property type="match status" value="1"/>
</dbReference>
<dbReference type="InterPro" id="IPR002818">
    <property type="entry name" value="DJ-1/PfpI"/>
</dbReference>
<reference evidence="4 5" key="2">
    <citation type="submission" date="2016-12" db="EMBL/GenBank/DDBJ databases">
        <title>Draft Genome Sequence of Cystobacter ferrugineus Strain Cbfe23.</title>
        <authorList>
            <person name="Akbar S."/>
            <person name="Dowd S.E."/>
            <person name="Stevens D.C."/>
        </authorList>
    </citation>
    <scope>NUCLEOTIDE SEQUENCE [LARGE SCALE GENOMIC DNA]</scope>
    <source>
        <strain evidence="4 5">Cbfe23</strain>
    </source>
</reference>
<sequence length="318" mass="33901">MSRVTILVYKGFQVLDATGPAAAFEIAGHFGAPYSIRLASLEGGRVASSSGIAVETVPLAEALQCELLLIPGADNPLRAARQKELLTAIADAARSGRRVASVCSGAFILAAAGLLEGRRAATHWAAVEALKRLHPRTVVDAESIFVEDRGVWTSAGVVAGIDLALALIGRDHGDELARKVAQKMVVYHRRPGTQPQHSALLDMVTPDNRFAPLLAWARARLSEPLSVERLAKEAALSVRQFTRAFTQATGVAPAKAIERLRVEAARAAIEAGADSLEEVARRTGFGNGDRMRRAFVRITGQPPLVARTGARREPGMRG</sequence>
<keyword evidence="2" id="KW-0804">Transcription</keyword>
<dbReference type="Gene3D" id="3.40.50.880">
    <property type="match status" value="1"/>
</dbReference>
<dbReference type="OrthoDB" id="9798003at2"/>
<dbReference type="Gene3D" id="1.10.10.60">
    <property type="entry name" value="Homeodomain-like"/>
    <property type="match status" value="1"/>
</dbReference>
<dbReference type="InterPro" id="IPR052158">
    <property type="entry name" value="INH-QAR"/>
</dbReference>
<dbReference type="GO" id="GO:0003700">
    <property type="term" value="F:DNA-binding transcription factor activity"/>
    <property type="evidence" value="ECO:0007669"/>
    <property type="project" value="InterPro"/>
</dbReference>
<keyword evidence="1" id="KW-0805">Transcription regulation</keyword>
<name>A0A1L9BB39_9BACT</name>
<feature type="domain" description="HTH araC/xylS-type" evidence="3">
    <location>
        <begin position="211"/>
        <end position="309"/>
    </location>
</feature>
<dbReference type="RefSeq" id="WP_071899659.1">
    <property type="nucleotide sequence ID" value="NZ_MPIN01000004.1"/>
</dbReference>
<accession>A0A1L9BB39</accession>
<keyword evidence="5" id="KW-1185">Reference proteome</keyword>
<dbReference type="SUPFAM" id="SSF46689">
    <property type="entry name" value="Homeodomain-like"/>
    <property type="match status" value="2"/>
</dbReference>
<dbReference type="CDD" id="cd03137">
    <property type="entry name" value="GATase1_AraC_1"/>
    <property type="match status" value="1"/>
</dbReference>
<protein>
    <submittedName>
        <fullName evidence="4">AraC family transcriptional regulator</fullName>
    </submittedName>
</protein>